<dbReference type="PROSITE" id="PS00211">
    <property type="entry name" value="ABC_TRANSPORTER_1"/>
    <property type="match status" value="1"/>
</dbReference>
<evidence type="ECO:0000256" key="8">
    <source>
        <dbReference type="ARBA" id="ARBA00023136"/>
    </source>
</evidence>
<feature type="domain" description="ABC transporter" evidence="11">
    <location>
        <begin position="470"/>
        <end position="705"/>
    </location>
</feature>
<evidence type="ECO:0000313" key="14">
    <source>
        <dbReference type="Proteomes" id="UP000430975"/>
    </source>
</evidence>
<keyword evidence="14" id="KW-1185">Reference proteome</keyword>
<comment type="caution">
    <text evidence="13">The sequence shown here is derived from an EMBL/GenBank/DDBJ whole genome shotgun (WGS) entry which is preliminary data.</text>
</comment>
<dbReference type="Gene3D" id="3.40.50.300">
    <property type="entry name" value="P-loop containing nucleotide triphosphate hydrolases"/>
    <property type="match status" value="1"/>
</dbReference>
<dbReference type="InterPro" id="IPR011527">
    <property type="entry name" value="ABC1_TM_dom"/>
</dbReference>
<dbReference type="InterPro" id="IPR036640">
    <property type="entry name" value="ABC1_TM_sf"/>
</dbReference>
<dbReference type="InterPro" id="IPR003439">
    <property type="entry name" value="ABC_transporter-like_ATP-bd"/>
</dbReference>
<dbReference type="InterPro" id="IPR027417">
    <property type="entry name" value="P-loop_NTPase"/>
</dbReference>
<evidence type="ECO:0000259" key="11">
    <source>
        <dbReference type="PROSITE" id="PS50893"/>
    </source>
</evidence>
<sequence>MKYLLVQLKPHWKYIAIILIAHIVQAYTTILLPSHTSNLVDVGIQNSGFEYAVPYALTEETYETLSAIMLPEERETLQANFEQDAAGNFNLIDSASLSDEVFVALEQQFYLPLAITQMMRNLPAEEAAQAEQLLALATTNPEAVAEMRNQLAPELESLGEASVRNTGIQLVVSEYGAAGNDANEKKVSYLLHEGAVMLFIALITFASAGLAFYLASIVGAEVGFDLRARIFDKVLSFSQNEMSEFSTASLITRSTNDIQQLQLIVTLLLRIIIFSPILALFGVFNIFATHANMAWVLILAVGLVGILVTILFKLTMPRFNILQKMVDRINLLAREILTGLQVIRAFGRQETESDRFDEGNTDLKNTFLFVGRTMSLMMPMMLLIANIISVLIVWVGGHRIASGEMQVGEMMAFITYTMQVIFSFLMFSLMSMQIPRALVSASRIQEVLDKSLTIEDPSQPVVLEDVRGEVSFNDVTFSFQNSEEETLRNITFTAKQGETTAIIGSTGSGKSTVLSMLLRFYDPTKGNITIDGVDIRDISQEQLRDIIGFVPQKGVLFSGNIRSNISYGVDNISDELLEKASEIAHASEFIEQKEEGYLSPISQGGTNVSGGQKQRLSIARAIAKQPHILVFDDSFSALDYRTDASLRSALKEEIKDVTTIIVAQRISTILDAEKIIVLDEGVIDGIGTHNELMEKSAVYRQIATSQLSPAELAEQQEKGVARVAKQTSTDDASELGLEG</sequence>
<evidence type="ECO:0000256" key="1">
    <source>
        <dbReference type="ARBA" id="ARBA00004651"/>
    </source>
</evidence>
<dbReference type="GO" id="GO:0015421">
    <property type="term" value="F:ABC-type oligopeptide transporter activity"/>
    <property type="evidence" value="ECO:0007669"/>
    <property type="project" value="TreeGrafter"/>
</dbReference>
<feature type="transmembrane region" description="Helical" evidence="10">
    <location>
        <begin position="195"/>
        <end position="220"/>
    </location>
</feature>
<dbReference type="Gene3D" id="1.20.1560.10">
    <property type="entry name" value="ABC transporter type 1, transmembrane domain"/>
    <property type="match status" value="1"/>
</dbReference>
<feature type="domain" description="ABC transmembrane type-1" evidence="12">
    <location>
        <begin position="194"/>
        <end position="436"/>
    </location>
</feature>
<dbReference type="CDD" id="cd18548">
    <property type="entry name" value="ABC_6TM_Tm287_like"/>
    <property type="match status" value="1"/>
</dbReference>
<evidence type="ECO:0000256" key="2">
    <source>
        <dbReference type="ARBA" id="ARBA00022448"/>
    </source>
</evidence>
<dbReference type="InterPro" id="IPR017871">
    <property type="entry name" value="ABC_transporter-like_CS"/>
</dbReference>
<keyword evidence="5" id="KW-0547">Nucleotide-binding</keyword>
<organism evidence="13 14">
    <name type="scientific">Fundicoccus ignavus</name>
    <dbReference type="NCBI Taxonomy" id="2664442"/>
    <lineage>
        <taxon>Bacteria</taxon>
        <taxon>Bacillati</taxon>
        <taxon>Bacillota</taxon>
        <taxon>Bacilli</taxon>
        <taxon>Lactobacillales</taxon>
        <taxon>Aerococcaceae</taxon>
        <taxon>Fundicoccus</taxon>
    </lineage>
</organism>
<keyword evidence="8 10" id="KW-0472">Membrane</keyword>
<dbReference type="PROSITE" id="PS50929">
    <property type="entry name" value="ABC_TM1F"/>
    <property type="match status" value="1"/>
</dbReference>
<evidence type="ECO:0000259" key="12">
    <source>
        <dbReference type="PROSITE" id="PS50929"/>
    </source>
</evidence>
<dbReference type="RefSeq" id="WP_153863589.1">
    <property type="nucleotide sequence ID" value="NZ_WJQS01000005.1"/>
</dbReference>
<feature type="transmembrane region" description="Helical" evidence="10">
    <location>
        <begin position="293"/>
        <end position="315"/>
    </location>
</feature>
<feature type="transmembrane region" description="Helical" evidence="10">
    <location>
        <begin position="381"/>
        <end position="401"/>
    </location>
</feature>
<reference evidence="13 14" key="1">
    <citation type="submission" date="2019-11" db="EMBL/GenBank/DDBJ databases">
        <title>Characterisation of Fundicoccus ignavus gen. nov. sp. nov., a novel genus of the family Aerococcaceae isolated from bulk tank milk.</title>
        <authorList>
            <person name="Siebert A."/>
            <person name="Huptas C."/>
            <person name="Wenning M."/>
            <person name="Scherer S."/>
            <person name="Doll E.V."/>
        </authorList>
    </citation>
    <scope>NUCLEOTIDE SEQUENCE [LARGE SCALE GENOMIC DNA]</scope>
    <source>
        <strain evidence="13 14">WS4759</strain>
    </source>
</reference>
<dbReference type="PANTHER" id="PTHR43394:SF1">
    <property type="entry name" value="ATP-BINDING CASSETTE SUB-FAMILY B MEMBER 10, MITOCHONDRIAL"/>
    <property type="match status" value="1"/>
</dbReference>
<evidence type="ECO:0000256" key="4">
    <source>
        <dbReference type="ARBA" id="ARBA00022692"/>
    </source>
</evidence>
<dbReference type="Pfam" id="PF00005">
    <property type="entry name" value="ABC_tran"/>
    <property type="match status" value="1"/>
</dbReference>
<dbReference type="PROSITE" id="PS50893">
    <property type="entry name" value="ABC_TRANSPORTER_2"/>
    <property type="match status" value="1"/>
</dbReference>
<feature type="region of interest" description="Disordered" evidence="9">
    <location>
        <begin position="718"/>
        <end position="739"/>
    </location>
</feature>
<keyword evidence="7 10" id="KW-1133">Transmembrane helix</keyword>
<evidence type="ECO:0000313" key="13">
    <source>
        <dbReference type="EMBL" id="MRI85663.1"/>
    </source>
</evidence>
<evidence type="ECO:0000256" key="10">
    <source>
        <dbReference type="SAM" id="Phobius"/>
    </source>
</evidence>
<dbReference type="GO" id="GO:0005524">
    <property type="term" value="F:ATP binding"/>
    <property type="evidence" value="ECO:0007669"/>
    <property type="project" value="UniProtKB-KW"/>
</dbReference>
<evidence type="ECO:0000256" key="6">
    <source>
        <dbReference type="ARBA" id="ARBA00022840"/>
    </source>
</evidence>
<evidence type="ECO:0000256" key="3">
    <source>
        <dbReference type="ARBA" id="ARBA00022475"/>
    </source>
</evidence>
<keyword evidence="6 13" id="KW-0067">ATP-binding</keyword>
<dbReference type="GO" id="GO:0016887">
    <property type="term" value="F:ATP hydrolysis activity"/>
    <property type="evidence" value="ECO:0007669"/>
    <property type="project" value="InterPro"/>
</dbReference>
<evidence type="ECO:0000256" key="9">
    <source>
        <dbReference type="SAM" id="MobiDB-lite"/>
    </source>
</evidence>
<dbReference type="PANTHER" id="PTHR43394">
    <property type="entry name" value="ATP-DEPENDENT PERMEASE MDL1, MITOCHONDRIAL"/>
    <property type="match status" value="1"/>
</dbReference>
<dbReference type="InterPro" id="IPR003593">
    <property type="entry name" value="AAA+_ATPase"/>
</dbReference>
<dbReference type="EMBL" id="WJQS01000005">
    <property type="protein sequence ID" value="MRI85663.1"/>
    <property type="molecule type" value="Genomic_DNA"/>
</dbReference>
<feature type="transmembrane region" description="Helical" evidence="10">
    <location>
        <begin position="263"/>
        <end position="287"/>
    </location>
</feature>
<proteinExistence type="predicted"/>
<dbReference type="FunFam" id="3.40.50.300:FF:000221">
    <property type="entry name" value="Multidrug ABC transporter ATP-binding protein"/>
    <property type="match status" value="1"/>
</dbReference>
<gene>
    <name evidence="13" type="ORF">GIY09_07180</name>
</gene>
<keyword evidence="4 10" id="KW-0812">Transmembrane</keyword>
<feature type="transmembrane region" description="Helical" evidence="10">
    <location>
        <begin position="12"/>
        <end position="32"/>
    </location>
</feature>
<feature type="transmembrane region" description="Helical" evidence="10">
    <location>
        <begin position="413"/>
        <end position="434"/>
    </location>
</feature>
<dbReference type="InterPro" id="IPR039421">
    <property type="entry name" value="Type_1_exporter"/>
</dbReference>
<dbReference type="Proteomes" id="UP000430975">
    <property type="component" value="Unassembled WGS sequence"/>
</dbReference>
<dbReference type="SUPFAM" id="SSF52540">
    <property type="entry name" value="P-loop containing nucleoside triphosphate hydrolases"/>
    <property type="match status" value="1"/>
</dbReference>
<dbReference type="SMART" id="SM00382">
    <property type="entry name" value="AAA"/>
    <property type="match status" value="1"/>
</dbReference>
<dbReference type="GO" id="GO:0005886">
    <property type="term" value="C:plasma membrane"/>
    <property type="evidence" value="ECO:0007669"/>
    <property type="project" value="UniProtKB-SubCell"/>
</dbReference>
<name>A0A6I2GYZ5_9LACT</name>
<protein>
    <submittedName>
        <fullName evidence="13">ATP-binding cassette domain-containing protein</fullName>
    </submittedName>
</protein>
<dbReference type="Pfam" id="PF00664">
    <property type="entry name" value="ABC_membrane"/>
    <property type="match status" value="1"/>
</dbReference>
<comment type="subcellular location">
    <subcellularLocation>
        <location evidence="1">Cell membrane</location>
        <topology evidence="1">Multi-pass membrane protein</topology>
    </subcellularLocation>
</comment>
<dbReference type="SUPFAM" id="SSF90123">
    <property type="entry name" value="ABC transporter transmembrane region"/>
    <property type="match status" value="1"/>
</dbReference>
<keyword evidence="2" id="KW-0813">Transport</keyword>
<keyword evidence="3" id="KW-1003">Cell membrane</keyword>
<dbReference type="AlphaFoldDB" id="A0A6I2GYZ5"/>
<evidence type="ECO:0000256" key="7">
    <source>
        <dbReference type="ARBA" id="ARBA00022989"/>
    </source>
</evidence>
<accession>A0A6I2GYZ5</accession>
<evidence type="ECO:0000256" key="5">
    <source>
        <dbReference type="ARBA" id="ARBA00022741"/>
    </source>
</evidence>